<evidence type="ECO:0000256" key="3">
    <source>
        <dbReference type="ARBA" id="ARBA00022614"/>
    </source>
</evidence>
<dbReference type="InterPro" id="IPR003591">
    <property type="entry name" value="Leu-rich_rpt_typical-subtyp"/>
</dbReference>
<keyword evidence="9 14" id="KW-0675">Receptor</keyword>
<dbReference type="Pfam" id="PF01582">
    <property type="entry name" value="TIR"/>
    <property type="match status" value="1"/>
</dbReference>
<dbReference type="EMBL" id="MNPL01001592">
    <property type="protein sequence ID" value="OQR79002.1"/>
    <property type="molecule type" value="Genomic_DNA"/>
</dbReference>
<dbReference type="SMART" id="SM00255">
    <property type="entry name" value="TIR"/>
    <property type="match status" value="1"/>
</dbReference>
<evidence type="ECO:0000259" key="13">
    <source>
        <dbReference type="PROSITE" id="PS50104"/>
    </source>
</evidence>
<dbReference type="AlphaFoldDB" id="A0A1V9XZX2"/>
<dbReference type="SMART" id="SM00369">
    <property type="entry name" value="LRR_TYP"/>
    <property type="match status" value="7"/>
</dbReference>
<keyword evidence="3" id="KW-0433">Leucine-rich repeat</keyword>
<evidence type="ECO:0000256" key="7">
    <source>
        <dbReference type="ARBA" id="ARBA00022989"/>
    </source>
</evidence>
<dbReference type="PROSITE" id="PS51450">
    <property type="entry name" value="LRR"/>
    <property type="match status" value="1"/>
</dbReference>
<gene>
    <name evidence="14" type="ORF">BIW11_00217</name>
</gene>
<dbReference type="InterPro" id="IPR001611">
    <property type="entry name" value="Leu-rich_rpt"/>
</dbReference>
<dbReference type="PROSITE" id="PS50104">
    <property type="entry name" value="TIR"/>
    <property type="match status" value="1"/>
</dbReference>
<keyword evidence="6" id="KW-0677">Repeat</keyword>
<comment type="caution">
    <text evidence="14">The sequence shown here is derived from an EMBL/GenBank/DDBJ whole genome shotgun (WGS) entry which is preliminary data.</text>
</comment>
<keyword evidence="15" id="KW-1185">Reference proteome</keyword>
<keyword evidence="7 12" id="KW-1133">Transmembrane helix</keyword>
<dbReference type="PRINTS" id="PR01537">
    <property type="entry name" value="INTRLKN1R1F"/>
</dbReference>
<dbReference type="STRING" id="418985.A0A1V9XZX2"/>
<dbReference type="GO" id="GO:0038023">
    <property type="term" value="F:signaling receptor activity"/>
    <property type="evidence" value="ECO:0007669"/>
    <property type="project" value="TreeGrafter"/>
</dbReference>
<keyword evidence="5" id="KW-0732">Signal</keyword>
<dbReference type="Pfam" id="PF00560">
    <property type="entry name" value="LRR_1"/>
    <property type="match status" value="1"/>
</dbReference>
<feature type="domain" description="TIR" evidence="13">
    <location>
        <begin position="703"/>
        <end position="840"/>
    </location>
</feature>
<comment type="similarity">
    <text evidence="2">Belongs to the Toll-like receptor family.</text>
</comment>
<dbReference type="GO" id="GO:0007165">
    <property type="term" value="P:signal transduction"/>
    <property type="evidence" value="ECO:0007669"/>
    <property type="project" value="InterPro"/>
</dbReference>
<dbReference type="PANTHER" id="PTHR24365">
    <property type="entry name" value="TOLL-LIKE RECEPTOR"/>
    <property type="match status" value="1"/>
</dbReference>
<keyword evidence="4 12" id="KW-0812">Transmembrane</keyword>
<feature type="transmembrane region" description="Helical" evidence="12">
    <location>
        <begin position="651"/>
        <end position="675"/>
    </location>
</feature>
<dbReference type="SUPFAM" id="SSF52200">
    <property type="entry name" value="Toll/Interleukin receptor TIR domain"/>
    <property type="match status" value="1"/>
</dbReference>
<evidence type="ECO:0000256" key="8">
    <source>
        <dbReference type="ARBA" id="ARBA00023136"/>
    </source>
</evidence>
<evidence type="ECO:0000256" key="9">
    <source>
        <dbReference type="ARBA" id="ARBA00023170"/>
    </source>
</evidence>
<dbReference type="InterPro" id="IPR032675">
    <property type="entry name" value="LRR_dom_sf"/>
</dbReference>
<name>A0A1V9XZX2_9ACAR</name>
<feature type="region of interest" description="Disordered" evidence="11">
    <location>
        <begin position="954"/>
        <end position="977"/>
    </location>
</feature>
<protein>
    <submittedName>
        <fullName evidence="14">Toll receptor 13-like</fullName>
    </submittedName>
</protein>
<comment type="subcellular location">
    <subcellularLocation>
        <location evidence="1">Membrane</location>
        <topology evidence="1">Single-pass membrane protein</topology>
    </subcellularLocation>
</comment>
<dbReference type="InterPro" id="IPR035897">
    <property type="entry name" value="Toll_tir_struct_dom_sf"/>
</dbReference>
<keyword evidence="8 12" id="KW-0472">Membrane</keyword>
<evidence type="ECO:0000256" key="4">
    <source>
        <dbReference type="ARBA" id="ARBA00022692"/>
    </source>
</evidence>
<dbReference type="Gene3D" id="3.80.10.10">
    <property type="entry name" value="Ribonuclease Inhibitor"/>
    <property type="match status" value="1"/>
</dbReference>
<dbReference type="InterPro" id="IPR000157">
    <property type="entry name" value="TIR_dom"/>
</dbReference>
<evidence type="ECO:0000256" key="6">
    <source>
        <dbReference type="ARBA" id="ARBA00022737"/>
    </source>
</evidence>
<dbReference type="Gene3D" id="3.40.50.10140">
    <property type="entry name" value="Toll/interleukin-1 receptor homology (TIR) domain"/>
    <property type="match status" value="1"/>
</dbReference>
<evidence type="ECO:0000313" key="14">
    <source>
        <dbReference type="EMBL" id="OQR79002.1"/>
    </source>
</evidence>
<dbReference type="SUPFAM" id="SSF52058">
    <property type="entry name" value="L domain-like"/>
    <property type="match status" value="2"/>
</dbReference>
<dbReference type="Pfam" id="PF13855">
    <property type="entry name" value="LRR_8"/>
    <property type="match status" value="2"/>
</dbReference>
<dbReference type="InParanoid" id="A0A1V9XZX2"/>
<dbReference type="PANTHER" id="PTHR24365:SF530">
    <property type="entry name" value="MSTPROX-RELATED"/>
    <property type="match status" value="1"/>
</dbReference>
<dbReference type="OrthoDB" id="6160824at2759"/>
<evidence type="ECO:0000256" key="5">
    <source>
        <dbReference type="ARBA" id="ARBA00022729"/>
    </source>
</evidence>
<keyword evidence="10" id="KW-0325">Glycoprotein</keyword>
<reference evidence="14 15" key="1">
    <citation type="journal article" date="2017" name="Gigascience">
        <title>Draft genome of the honey bee ectoparasitic mite, Tropilaelaps mercedesae, is shaped by the parasitic life history.</title>
        <authorList>
            <person name="Dong X."/>
            <person name="Armstrong S.D."/>
            <person name="Xia D."/>
            <person name="Makepeace B.L."/>
            <person name="Darby A.C."/>
            <person name="Kadowaki T."/>
        </authorList>
    </citation>
    <scope>NUCLEOTIDE SEQUENCE [LARGE SCALE GENOMIC DNA]</scope>
    <source>
        <strain evidence="14">Wuxi-XJTLU</strain>
    </source>
</reference>
<dbReference type="Proteomes" id="UP000192247">
    <property type="component" value="Unassembled WGS sequence"/>
</dbReference>
<dbReference type="GO" id="GO:0005886">
    <property type="term" value="C:plasma membrane"/>
    <property type="evidence" value="ECO:0007669"/>
    <property type="project" value="TreeGrafter"/>
</dbReference>
<proteinExistence type="inferred from homology"/>
<accession>A0A1V9XZX2</accession>
<evidence type="ECO:0000256" key="11">
    <source>
        <dbReference type="SAM" id="MobiDB-lite"/>
    </source>
</evidence>
<evidence type="ECO:0000256" key="1">
    <source>
        <dbReference type="ARBA" id="ARBA00004167"/>
    </source>
</evidence>
<sequence length="977" mass="110484">MFIPVGTQHRFVGPGIGHRSDAAAGELGIYFLLAAVILTTRTVDSLLWRDVKQYSPQSIFRNKLDEVARTPLQTIVRLNCTINRYSKSQAGISGYGCRDIPPLEKHWDVSQLFVHHTGVRTIRPGVFMGCCIRKLELSQNKITIIKPNSFLGLDSVEFLGLNENPISHIRVGAFRGLWRLRRLVLFHTRIQYWSSIVPAVAELPRLQLLDLGFTLISKIDEADLEPLRNSTLAYVSLCNCASLSSIHPKALTHLRNLVGLYLKSNVNLVRNRKSYTEFLYMIGNLTQPSFRVIDVSRLTQHGNPREILKKIAQTGTQVLLLSQSLREISINTFPVMPNITSLVIPLAKMPIENGGLATLPNLREIVFTQSFIPDFPVGMALPQLEYVDISGFDRNPQALEFPEQIFRNMSRLRELSVRYRAIPDLVPNTFEGLVALEHLDMAYCHISYLPAGVFEPLISLTYLDLTANTIFLVAEVPKNIFAPLINLRYLSLALTAAEWFTADMFNDLVNLEVLKLNNNSLSFVPDLSSNKKLRALDVSANQLSWFEEYKFSNGSYRNRLPASLSSLDLSNNEISYHVKIPPTIRHLNLSNNPFMCSCDLLALLPLIKNASVEVVNLEFESLYECSRPFQLQGLHVVAVGATLENKCRPQLIIFAAALLITLLIAVILMVGALVYRVWFSKWIERYSSERFSDAGGGTANKSYDFDAFVSYSAHDVHFVINDLLPCLEELRKLKLCVYDRDFLAGQTITDCVLDSMKRSRKIIIVLSDHFLQSPWCKFETDLAQFTMLEENRDAFILVKVAPIDESRLSGRLSYLLRTRVHLDYCTLPRDKFFLKLVEAVRDDRPRYQRFRRNVSTVLDGGRNASCTRPSTSPGYRQPEKTDVNLLRGELTRPQALNDIEAFSQQACCRAFGQNSEIFQNKLDLHVQHKAGDIPLSGVPTAQSQVKYIDETNLPSSAVKDKNGRIHQPNRKMSVDNG</sequence>
<evidence type="ECO:0000256" key="10">
    <source>
        <dbReference type="ARBA" id="ARBA00023180"/>
    </source>
</evidence>
<organism evidence="14 15">
    <name type="scientific">Tropilaelaps mercedesae</name>
    <dbReference type="NCBI Taxonomy" id="418985"/>
    <lineage>
        <taxon>Eukaryota</taxon>
        <taxon>Metazoa</taxon>
        <taxon>Ecdysozoa</taxon>
        <taxon>Arthropoda</taxon>
        <taxon>Chelicerata</taxon>
        <taxon>Arachnida</taxon>
        <taxon>Acari</taxon>
        <taxon>Parasitiformes</taxon>
        <taxon>Mesostigmata</taxon>
        <taxon>Gamasina</taxon>
        <taxon>Dermanyssoidea</taxon>
        <taxon>Laelapidae</taxon>
        <taxon>Tropilaelaps</taxon>
    </lineage>
</organism>
<evidence type="ECO:0000313" key="15">
    <source>
        <dbReference type="Proteomes" id="UP000192247"/>
    </source>
</evidence>
<evidence type="ECO:0000256" key="2">
    <source>
        <dbReference type="ARBA" id="ARBA00009634"/>
    </source>
</evidence>
<evidence type="ECO:0000256" key="12">
    <source>
        <dbReference type="SAM" id="Phobius"/>
    </source>
</evidence>